<comment type="caution">
    <text evidence="2">The sequence shown here is derived from an EMBL/GenBank/DDBJ whole genome shotgun (WGS) entry which is preliminary data.</text>
</comment>
<dbReference type="Pfam" id="PF05795">
    <property type="entry name" value="Plasmodium_Vir"/>
    <property type="match status" value="1"/>
</dbReference>
<evidence type="ECO:0000313" key="3">
    <source>
        <dbReference type="Proteomes" id="UP000779233"/>
    </source>
</evidence>
<evidence type="ECO:0000256" key="1">
    <source>
        <dbReference type="SAM" id="MobiDB-lite"/>
    </source>
</evidence>
<evidence type="ECO:0000313" key="2">
    <source>
        <dbReference type="EMBL" id="CAG9472743.1"/>
    </source>
</evidence>
<proteinExistence type="predicted"/>
<dbReference type="EMBL" id="CAJZCX010000003">
    <property type="protein sequence ID" value="CAG9472743.1"/>
    <property type="molecule type" value="Genomic_DNA"/>
</dbReference>
<gene>
    <name evidence="2" type="ORF">PVW1_140087000</name>
</gene>
<feature type="region of interest" description="Disordered" evidence="1">
    <location>
        <begin position="218"/>
        <end position="249"/>
    </location>
</feature>
<protein>
    <submittedName>
        <fullName evidence="2">(malaria parasite P. vivax) hypothetical protein</fullName>
    </submittedName>
</protein>
<dbReference type="Proteomes" id="UP000779233">
    <property type="component" value="Unassembled WGS sequence"/>
</dbReference>
<dbReference type="AlphaFoldDB" id="A0A8S4H432"/>
<name>A0A8S4H432_PLAVI</name>
<dbReference type="VEuPathDB" id="PlasmoDB:PVPAM_050006500"/>
<organism evidence="2 3">
    <name type="scientific">Plasmodium vivax</name>
    <name type="common">malaria parasite P. vivax</name>
    <dbReference type="NCBI Taxonomy" id="5855"/>
    <lineage>
        <taxon>Eukaryota</taxon>
        <taxon>Sar</taxon>
        <taxon>Alveolata</taxon>
        <taxon>Apicomplexa</taxon>
        <taxon>Aconoidasida</taxon>
        <taxon>Haemosporida</taxon>
        <taxon>Plasmodiidae</taxon>
        <taxon>Plasmodium</taxon>
        <taxon>Plasmodium (Plasmodium)</taxon>
    </lineage>
</organism>
<reference evidence="2" key="1">
    <citation type="submission" date="2021-09" db="EMBL/GenBank/DDBJ databases">
        <authorList>
            <consortium name="Pathogen Informatics"/>
        </authorList>
    </citation>
    <scope>NUCLEOTIDE SEQUENCE</scope>
    <source>
        <strain evidence="2">PvW1</strain>
    </source>
</reference>
<sequence length="375" mass="43033">MSIPLKLIYYNKDGVPNALPSDKRNIDIIHGVNFRIILRHIHDQNINGIKSWISGYENKLSGYLKKKQISWKNNDPGKYCTNLNYIIDYIVQGINNLGIYDRIRWINQVENISMNTLRKYPSLNCTRNFDNYKNKHLFFKKLMLDLCEDIELIKKGNNYIKDKKCPLILSRLQYRKETLMQFFHAFRNKSIFNLNHECSLDFIHKNLSNINCNEAEEQPNISITSEEETVSASSSAGGEEPRAEERITGTLDKNVLETEVLESSGSDDGLENPESVDPLLDDFTIRLPDNEDPPKLDTTYAAASLAGVSLFGTILYKYTPFGSWFNSRRGARNGSNRFPLDNDVYDAPLMNNFEYLQTGIPNGEYQVGYGSITDY</sequence>
<accession>A0A8S4H432</accession>
<dbReference type="InterPro" id="IPR008780">
    <property type="entry name" value="Plasmodium_Vir"/>
</dbReference>